<dbReference type="AlphaFoldDB" id="A0A7Y0F326"/>
<keyword evidence="2" id="KW-1185">Reference proteome</keyword>
<organism evidence="1 2">
    <name type="scientific">Bifidobacterium moraviense</name>
    <dbReference type="NCBI Taxonomy" id="2675323"/>
    <lineage>
        <taxon>Bacteria</taxon>
        <taxon>Bacillati</taxon>
        <taxon>Actinomycetota</taxon>
        <taxon>Actinomycetes</taxon>
        <taxon>Bifidobacteriales</taxon>
        <taxon>Bifidobacteriaceae</taxon>
        <taxon>Bifidobacterium</taxon>
    </lineage>
</organism>
<dbReference type="EMBL" id="JAAIIH010000017">
    <property type="protein sequence ID" value="NMN01140.1"/>
    <property type="molecule type" value="Genomic_DNA"/>
</dbReference>
<dbReference type="Proteomes" id="UP000588277">
    <property type="component" value="Unassembled WGS sequence"/>
</dbReference>
<protein>
    <submittedName>
        <fullName evidence="1">Uncharacterized protein</fullName>
    </submittedName>
</protein>
<gene>
    <name evidence="1" type="ORF">G1C96_1725</name>
</gene>
<evidence type="ECO:0000313" key="1">
    <source>
        <dbReference type="EMBL" id="NMN01140.1"/>
    </source>
</evidence>
<evidence type="ECO:0000313" key="2">
    <source>
        <dbReference type="Proteomes" id="UP000588277"/>
    </source>
</evidence>
<name>A0A7Y0F326_9BIFI</name>
<dbReference type="RefSeq" id="WP_169276222.1">
    <property type="nucleotide sequence ID" value="NZ_JAAIIH010000017.1"/>
</dbReference>
<proteinExistence type="predicted"/>
<accession>A0A7Y0F326</accession>
<sequence length="225" mass="24741">MRPSAATVRKAVIATFILLSAFGADMALAVGRGVSVLARRSASVTEDGLTVSKATSLLYSTITVEDGSTNSLRDVSYLFEPRTDEDDAVAMFRTALGSAEQLARKNVADYPYYDRYYPNSHEEARIIVADCTRATSETPAYAYGFLNEASVDAEGFIGGGSNGETRWSFGADLRSATIEMPRDGATYQDDYHRLFDAYHDFLLRTYAQSRNDAQWNNIGRPRPAP</sequence>
<reference evidence="1 2" key="1">
    <citation type="submission" date="2020-02" db="EMBL/GenBank/DDBJ databases">
        <title>Characterization of phylogenetic diversity of novel bifidobacterial species isolated in Czech ZOOs.</title>
        <authorList>
            <person name="Lugli G.A."/>
            <person name="Vera N.B."/>
            <person name="Ventura M."/>
        </authorList>
    </citation>
    <scope>NUCLEOTIDE SEQUENCE [LARGE SCALE GENOMIC DNA]</scope>
    <source>
        <strain evidence="1 2">DSM 109958</strain>
    </source>
</reference>
<comment type="caution">
    <text evidence="1">The sequence shown here is derived from an EMBL/GenBank/DDBJ whole genome shotgun (WGS) entry which is preliminary data.</text>
</comment>